<feature type="non-terminal residue" evidence="3">
    <location>
        <position position="105"/>
    </location>
</feature>
<feature type="region of interest" description="Disordered" evidence="1">
    <location>
        <begin position="1"/>
        <end position="41"/>
    </location>
</feature>
<protein>
    <recommendedName>
        <fullName evidence="5">DUF898 domain-containing protein</fullName>
    </recommendedName>
</protein>
<gene>
    <name evidence="3" type="ORF">DSY94_08650</name>
</gene>
<keyword evidence="2" id="KW-0812">Transmembrane</keyword>
<dbReference type="EMBL" id="QNZI01000221">
    <property type="protein sequence ID" value="RTZ83275.1"/>
    <property type="molecule type" value="Genomic_DNA"/>
</dbReference>
<evidence type="ECO:0008006" key="5">
    <source>
        <dbReference type="Google" id="ProtNLM"/>
    </source>
</evidence>
<organism evidence="3 4">
    <name type="scientific">SAR324 cluster bacterium</name>
    <dbReference type="NCBI Taxonomy" id="2024889"/>
    <lineage>
        <taxon>Bacteria</taxon>
        <taxon>Deltaproteobacteria</taxon>
        <taxon>SAR324 cluster</taxon>
    </lineage>
</organism>
<evidence type="ECO:0000313" key="3">
    <source>
        <dbReference type="EMBL" id="RTZ83275.1"/>
    </source>
</evidence>
<keyword evidence="2" id="KW-0472">Membrane</keyword>
<reference evidence="3 4" key="1">
    <citation type="submission" date="2018-06" db="EMBL/GenBank/DDBJ databases">
        <title>Combined omics and stable isotope probing to characterize newly discovered Mariana Back-Arc vent microbial communities.</title>
        <authorList>
            <person name="Trembath-Reichert E."/>
            <person name="Huber J.A."/>
        </authorList>
    </citation>
    <scope>NUCLEOTIDE SEQUENCE [LARGE SCALE GENOMIC DNA]</scope>
    <source>
        <strain evidence="3">MAG 24</strain>
    </source>
</reference>
<comment type="caution">
    <text evidence="3">The sequence shown here is derived from an EMBL/GenBank/DDBJ whole genome shotgun (WGS) entry which is preliminary data.</text>
</comment>
<accession>A0A432GIN0</accession>
<dbReference type="Proteomes" id="UP000287176">
    <property type="component" value="Unassembled WGS sequence"/>
</dbReference>
<proteinExistence type="predicted"/>
<dbReference type="InterPro" id="IPR010295">
    <property type="entry name" value="DUF898"/>
</dbReference>
<evidence type="ECO:0000256" key="2">
    <source>
        <dbReference type="SAM" id="Phobius"/>
    </source>
</evidence>
<feature type="compositionally biased region" description="Acidic residues" evidence="1">
    <location>
        <begin position="1"/>
        <end position="13"/>
    </location>
</feature>
<evidence type="ECO:0000256" key="1">
    <source>
        <dbReference type="SAM" id="MobiDB-lite"/>
    </source>
</evidence>
<name>A0A432GIN0_9DELT</name>
<keyword evidence="2" id="KW-1133">Transmembrane helix</keyword>
<feature type="transmembrane region" description="Helical" evidence="2">
    <location>
        <begin position="58"/>
        <end position="79"/>
    </location>
</feature>
<sequence>MAEDEKEQTEFDEELNRQEALNTETAGNEIVPDEESTEEETVLEGVCPLSFEGNGAELFGILMKNLFLNLLTLGIYYPWAKAKQLRYYYGSSRIHGSDFQFHGTG</sequence>
<feature type="compositionally biased region" description="Acidic residues" evidence="1">
    <location>
        <begin position="31"/>
        <end position="41"/>
    </location>
</feature>
<evidence type="ECO:0000313" key="4">
    <source>
        <dbReference type="Proteomes" id="UP000287176"/>
    </source>
</evidence>
<dbReference type="Pfam" id="PF05987">
    <property type="entry name" value="DUF898"/>
    <property type="match status" value="1"/>
</dbReference>
<dbReference type="AlphaFoldDB" id="A0A432GIN0"/>